<dbReference type="EMBL" id="BJNF01000119">
    <property type="protein sequence ID" value="GEC17577.1"/>
    <property type="molecule type" value="Genomic_DNA"/>
</dbReference>
<evidence type="ECO:0000313" key="10">
    <source>
        <dbReference type="Proteomes" id="UP000318825"/>
    </source>
</evidence>
<dbReference type="InterPro" id="IPR011004">
    <property type="entry name" value="Trimer_LpxA-like_sf"/>
</dbReference>
<dbReference type="CDD" id="cd03352">
    <property type="entry name" value="LbH_LpxD"/>
    <property type="match status" value="1"/>
</dbReference>
<comment type="pathway">
    <text evidence="7">Bacterial outer membrane biogenesis; LPS lipid A biosynthesis.</text>
</comment>
<sequence>MEIAMSSETFFVANHSVAASRIAALAGLSFVTDDFAISAAGTLATAGVGELCYMDDAKYIEELKVTRASACLISPRFSELVPAGTFSFVTPHPYAIYAQVLALLYPHATIPASNFGTDGISPKANIHASAIVGYDVTIDPGASIGPNARIGDFTCIGSNAVIGPSVRIGRNCYLGANVTVAHAVVGDRVIIHPGTSIGQDGFGFTFLGGKWVKVPQVGGVIIKNDVEVGANTTIDRGSMRATVIGEGTKLDNLVQVAHNVKIGAHCVIAAQVGIAGSTTIGDFVAVGGHAAIAPHVTIGSKAQIGGASGVMCDIPAGERWVGIPARQSRAFFRQYAVLKRLAKKKWRTFDGLE</sequence>
<proteinExistence type="inferred from homology"/>
<protein>
    <recommendedName>
        <fullName evidence="7">UDP-3-O-acylglucosamine N-acyltransferase</fullName>
        <ecNumber evidence="7">2.3.1.191</ecNumber>
    </recommendedName>
</protein>
<dbReference type="NCBIfam" id="NF002060">
    <property type="entry name" value="PRK00892.1"/>
    <property type="match status" value="1"/>
</dbReference>
<gene>
    <name evidence="9" type="primary">lpxD_2</name>
    <name evidence="7" type="synonym">lpxD</name>
    <name evidence="9" type="ORF">NWI01_34690</name>
</gene>
<dbReference type="SUPFAM" id="SSF51161">
    <property type="entry name" value="Trimeric LpxA-like enzymes"/>
    <property type="match status" value="1"/>
</dbReference>
<dbReference type="InterPro" id="IPR020573">
    <property type="entry name" value="UDP_GlcNAc_AcTrfase_non-rep"/>
</dbReference>
<evidence type="ECO:0000256" key="7">
    <source>
        <dbReference type="HAMAP-Rule" id="MF_00523"/>
    </source>
</evidence>
<dbReference type="NCBIfam" id="TIGR01853">
    <property type="entry name" value="lipid_A_lpxD"/>
    <property type="match status" value="1"/>
</dbReference>
<dbReference type="InterPro" id="IPR001451">
    <property type="entry name" value="Hexapep"/>
</dbReference>
<organism evidence="9 10">
    <name type="scientific">Nitrobacter winogradskyi</name>
    <name type="common">Nitrobacter agilis</name>
    <dbReference type="NCBI Taxonomy" id="913"/>
    <lineage>
        <taxon>Bacteria</taxon>
        <taxon>Pseudomonadati</taxon>
        <taxon>Pseudomonadota</taxon>
        <taxon>Alphaproteobacteria</taxon>
        <taxon>Hyphomicrobiales</taxon>
        <taxon>Nitrobacteraceae</taxon>
        <taxon>Nitrobacter</taxon>
    </lineage>
</organism>
<keyword evidence="3 7" id="KW-0808">Transferase</keyword>
<dbReference type="Gene3D" id="3.40.1390.10">
    <property type="entry name" value="MurE/MurF, N-terminal domain"/>
    <property type="match status" value="1"/>
</dbReference>
<dbReference type="Gene3D" id="2.160.10.10">
    <property type="entry name" value="Hexapeptide repeat proteins"/>
    <property type="match status" value="1"/>
</dbReference>
<accession>A0A4Y3WEY1</accession>
<dbReference type="UniPathway" id="UPA00973"/>
<evidence type="ECO:0000256" key="3">
    <source>
        <dbReference type="ARBA" id="ARBA00022679"/>
    </source>
</evidence>
<feature type="active site" description="Proton acceptor" evidence="7">
    <location>
        <position position="258"/>
    </location>
</feature>
<dbReference type="GO" id="GO:0103118">
    <property type="term" value="F:UDP-3-O-[(3R)-3-hydroxyacyl]-glucosamine N-acyltransferase activity"/>
    <property type="evidence" value="ECO:0007669"/>
    <property type="project" value="UniProtKB-EC"/>
</dbReference>
<dbReference type="HAMAP" id="MF_00523">
    <property type="entry name" value="LpxD"/>
    <property type="match status" value="1"/>
</dbReference>
<dbReference type="Pfam" id="PF04613">
    <property type="entry name" value="LpxD"/>
    <property type="match status" value="1"/>
</dbReference>
<dbReference type="Pfam" id="PF00132">
    <property type="entry name" value="Hexapep"/>
    <property type="match status" value="2"/>
</dbReference>
<keyword evidence="4 7" id="KW-0677">Repeat</keyword>
<feature type="domain" description="UDP-3-O-[3-hydroxymyristoyl] glucosamine N-acyltransferase non-repeat region" evidence="8">
    <location>
        <begin position="34"/>
        <end position="103"/>
    </location>
</feature>
<comment type="catalytic activity">
    <reaction evidence="7">
        <text>a UDP-3-O-[(3R)-3-hydroxyacyl]-alpha-D-glucosamine + a (3R)-hydroxyacyl-[ACP] = a UDP-2-N,3-O-bis[(3R)-3-hydroxyacyl]-alpha-D-glucosamine + holo-[ACP] + H(+)</text>
        <dbReference type="Rhea" id="RHEA:53836"/>
        <dbReference type="Rhea" id="RHEA-COMP:9685"/>
        <dbReference type="Rhea" id="RHEA-COMP:9945"/>
        <dbReference type="ChEBI" id="CHEBI:15378"/>
        <dbReference type="ChEBI" id="CHEBI:64479"/>
        <dbReference type="ChEBI" id="CHEBI:78827"/>
        <dbReference type="ChEBI" id="CHEBI:137740"/>
        <dbReference type="ChEBI" id="CHEBI:137748"/>
        <dbReference type="EC" id="2.3.1.191"/>
    </reaction>
</comment>
<name>A0A4Y3WEY1_NITWI</name>
<evidence type="ECO:0000313" key="9">
    <source>
        <dbReference type="EMBL" id="GEC17577.1"/>
    </source>
</evidence>
<dbReference type="PANTHER" id="PTHR43378:SF2">
    <property type="entry name" value="UDP-3-O-ACYLGLUCOSAMINE N-ACYLTRANSFERASE 1, MITOCHONDRIAL-RELATED"/>
    <property type="match status" value="1"/>
</dbReference>
<keyword evidence="6 7" id="KW-0012">Acyltransferase</keyword>
<dbReference type="Proteomes" id="UP000318825">
    <property type="component" value="Unassembled WGS sequence"/>
</dbReference>
<evidence type="ECO:0000256" key="5">
    <source>
        <dbReference type="ARBA" id="ARBA00023098"/>
    </source>
</evidence>
<evidence type="ECO:0000259" key="8">
    <source>
        <dbReference type="Pfam" id="PF04613"/>
    </source>
</evidence>
<comment type="function">
    <text evidence="7">Catalyzes the N-acylation of UDP-3-O-acylglucosamine using 3-hydroxyacyl-ACP as the acyl donor. Is involved in the biosynthesis of lipid A, a phosphorylated glycolipid that anchors the lipopolysaccharide to the outer membrane of the cell.</text>
</comment>
<reference evidence="9 10" key="1">
    <citation type="submission" date="2019-06" db="EMBL/GenBank/DDBJ databases">
        <title>Whole genome shotgun sequence of Nitrobacter winogradskyi NBRC 14297.</title>
        <authorList>
            <person name="Hosoyama A."/>
            <person name="Uohara A."/>
            <person name="Ohji S."/>
            <person name="Ichikawa N."/>
        </authorList>
    </citation>
    <scope>NUCLEOTIDE SEQUENCE [LARGE SCALE GENOMIC DNA]</scope>
    <source>
        <strain evidence="9 10">NBRC 14297</strain>
    </source>
</reference>
<dbReference type="EC" id="2.3.1.191" evidence="7"/>
<comment type="subunit">
    <text evidence="7">Homotrimer.</text>
</comment>
<dbReference type="PROSITE" id="PS00101">
    <property type="entry name" value="HEXAPEP_TRANSFERASES"/>
    <property type="match status" value="1"/>
</dbReference>
<evidence type="ECO:0000256" key="2">
    <source>
        <dbReference type="ARBA" id="ARBA00022556"/>
    </source>
</evidence>
<evidence type="ECO:0000256" key="4">
    <source>
        <dbReference type="ARBA" id="ARBA00022737"/>
    </source>
</evidence>
<dbReference type="PANTHER" id="PTHR43378">
    <property type="entry name" value="UDP-3-O-ACYLGLUCOSAMINE N-ACYLTRANSFERASE"/>
    <property type="match status" value="1"/>
</dbReference>
<dbReference type="AlphaFoldDB" id="A0A4Y3WEY1"/>
<comment type="similarity">
    <text evidence="7">Belongs to the transferase hexapeptide repeat family. LpxD subfamily.</text>
</comment>
<evidence type="ECO:0000256" key="1">
    <source>
        <dbReference type="ARBA" id="ARBA00022516"/>
    </source>
</evidence>
<dbReference type="GO" id="GO:0016410">
    <property type="term" value="F:N-acyltransferase activity"/>
    <property type="evidence" value="ECO:0007669"/>
    <property type="project" value="InterPro"/>
</dbReference>
<dbReference type="GO" id="GO:0016020">
    <property type="term" value="C:membrane"/>
    <property type="evidence" value="ECO:0007669"/>
    <property type="project" value="GOC"/>
</dbReference>
<comment type="caution">
    <text evidence="9">The sequence shown here is derived from an EMBL/GenBank/DDBJ whole genome shotgun (WGS) entry which is preliminary data.</text>
</comment>
<evidence type="ECO:0000256" key="6">
    <source>
        <dbReference type="ARBA" id="ARBA00023315"/>
    </source>
</evidence>
<dbReference type="GO" id="GO:0009245">
    <property type="term" value="P:lipid A biosynthetic process"/>
    <property type="evidence" value="ECO:0007669"/>
    <property type="project" value="UniProtKB-UniRule"/>
</dbReference>
<keyword evidence="2 7" id="KW-0441">Lipid A biosynthesis</keyword>
<dbReference type="InterPro" id="IPR018357">
    <property type="entry name" value="Hexapep_transf_CS"/>
</dbReference>
<keyword evidence="5 7" id="KW-0443">Lipid metabolism</keyword>
<keyword evidence="1 7" id="KW-0444">Lipid biosynthesis</keyword>
<dbReference type="InterPro" id="IPR007691">
    <property type="entry name" value="LpxD"/>
</dbReference>